<evidence type="ECO:0000313" key="2">
    <source>
        <dbReference type="EMBL" id="MFC7603735.1"/>
    </source>
</evidence>
<keyword evidence="1" id="KW-0175">Coiled coil</keyword>
<comment type="caution">
    <text evidence="2">The sequence shown here is derived from an EMBL/GenBank/DDBJ whole genome shotgun (WGS) entry which is preliminary data.</text>
</comment>
<protein>
    <submittedName>
        <fullName evidence="2">Uncharacterized protein</fullName>
    </submittedName>
</protein>
<dbReference type="RefSeq" id="WP_343981820.1">
    <property type="nucleotide sequence ID" value="NZ_BAAAGK010000233.1"/>
</dbReference>
<gene>
    <name evidence="2" type="ORF">ACFQVD_26835</name>
</gene>
<reference evidence="3" key="1">
    <citation type="journal article" date="2019" name="Int. J. Syst. Evol. Microbiol.">
        <title>The Global Catalogue of Microorganisms (GCM) 10K type strain sequencing project: providing services to taxonomists for standard genome sequencing and annotation.</title>
        <authorList>
            <consortium name="The Broad Institute Genomics Platform"/>
            <consortium name="The Broad Institute Genome Sequencing Center for Infectious Disease"/>
            <person name="Wu L."/>
            <person name="Ma J."/>
        </authorList>
    </citation>
    <scope>NUCLEOTIDE SEQUENCE [LARGE SCALE GENOMIC DNA]</scope>
    <source>
        <strain evidence="3">JCM 10083</strain>
    </source>
</reference>
<evidence type="ECO:0000256" key="1">
    <source>
        <dbReference type="SAM" id="Coils"/>
    </source>
</evidence>
<proteinExistence type="predicted"/>
<sequence>MSGNLPDESYAAHLANLGALARKLHDSVHVVRVEMQTIDENLANLNRVGSGDDADFPFDDCRDVYAALADARRRIREVERIVKAYRRDLADVESEAPGQVEPAPAAPVRLTELAEKVAAGDVVLVSYPDWNDGEPVQLHLLSVYGDDVPEGCVGVRYSFVSGGGNDWYETDVVSAAALVTPCGGAE</sequence>
<organism evidence="2 3">
    <name type="scientific">Streptosporangium amethystogenes subsp. fukuiense</name>
    <dbReference type="NCBI Taxonomy" id="698418"/>
    <lineage>
        <taxon>Bacteria</taxon>
        <taxon>Bacillati</taxon>
        <taxon>Actinomycetota</taxon>
        <taxon>Actinomycetes</taxon>
        <taxon>Streptosporangiales</taxon>
        <taxon>Streptosporangiaceae</taxon>
        <taxon>Streptosporangium</taxon>
    </lineage>
</organism>
<evidence type="ECO:0000313" key="3">
    <source>
        <dbReference type="Proteomes" id="UP001596514"/>
    </source>
</evidence>
<name>A0ABW2T4Y4_9ACTN</name>
<dbReference type="EMBL" id="JBHTEE010000001">
    <property type="protein sequence ID" value="MFC7603735.1"/>
    <property type="molecule type" value="Genomic_DNA"/>
</dbReference>
<feature type="coiled-coil region" evidence="1">
    <location>
        <begin position="68"/>
        <end position="95"/>
    </location>
</feature>
<accession>A0ABW2T4Y4</accession>
<dbReference type="Proteomes" id="UP001596514">
    <property type="component" value="Unassembled WGS sequence"/>
</dbReference>
<keyword evidence="3" id="KW-1185">Reference proteome</keyword>